<dbReference type="InterPro" id="IPR010982">
    <property type="entry name" value="Lambda_DNA-bd_dom_sf"/>
</dbReference>
<protein>
    <submittedName>
        <fullName evidence="2">Helix-turn-helix protein</fullName>
    </submittedName>
</protein>
<dbReference type="Proteomes" id="UP000272400">
    <property type="component" value="Unassembled WGS sequence"/>
</dbReference>
<organism evidence="2 3">
    <name type="scientific">Actinocorallia herbida</name>
    <dbReference type="NCBI Taxonomy" id="58109"/>
    <lineage>
        <taxon>Bacteria</taxon>
        <taxon>Bacillati</taxon>
        <taxon>Actinomycetota</taxon>
        <taxon>Actinomycetes</taxon>
        <taxon>Streptosporangiales</taxon>
        <taxon>Thermomonosporaceae</taxon>
        <taxon>Actinocorallia</taxon>
    </lineage>
</organism>
<dbReference type="Pfam" id="PF01381">
    <property type="entry name" value="HTH_3"/>
    <property type="match status" value="1"/>
</dbReference>
<evidence type="ECO:0000313" key="3">
    <source>
        <dbReference type="Proteomes" id="UP000272400"/>
    </source>
</evidence>
<dbReference type="AlphaFoldDB" id="A0A3N1D2B8"/>
<keyword evidence="3" id="KW-1185">Reference proteome</keyword>
<feature type="domain" description="HTH cro/C1-type" evidence="1">
    <location>
        <begin position="46"/>
        <end position="95"/>
    </location>
</feature>
<dbReference type="SUPFAM" id="SSF47413">
    <property type="entry name" value="lambda repressor-like DNA-binding domains"/>
    <property type="match status" value="1"/>
</dbReference>
<gene>
    <name evidence="2" type="ORF">EDD29_5285</name>
</gene>
<dbReference type="RefSeq" id="WP_148086101.1">
    <property type="nucleotide sequence ID" value="NZ_RJKE01000001.1"/>
</dbReference>
<name>A0A3N1D2B8_9ACTN</name>
<dbReference type="InterPro" id="IPR001387">
    <property type="entry name" value="Cro/C1-type_HTH"/>
</dbReference>
<evidence type="ECO:0000313" key="2">
    <source>
        <dbReference type="EMBL" id="ROO87661.1"/>
    </source>
</evidence>
<dbReference type="PROSITE" id="PS50943">
    <property type="entry name" value="HTH_CROC1"/>
    <property type="match status" value="1"/>
</dbReference>
<dbReference type="Gene3D" id="1.10.260.40">
    <property type="entry name" value="lambda repressor-like DNA-binding domains"/>
    <property type="match status" value="1"/>
</dbReference>
<dbReference type="SMART" id="SM00530">
    <property type="entry name" value="HTH_XRE"/>
    <property type="match status" value="1"/>
</dbReference>
<sequence length="106" mass="11424">MRSDEVPRHYVVSGRWPKAELAPDCPAGARYGLELARRLMAEMTLQGLTQRDVAARSGIGQATIGRITRGEVYPDLATLARLETSLHARLYPADLLDVPGGPAGPS</sequence>
<reference evidence="2 3" key="1">
    <citation type="submission" date="2018-11" db="EMBL/GenBank/DDBJ databases">
        <title>Sequencing the genomes of 1000 actinobacteria strains.</title>
        <authorList>
            <person name="Klenk H.-P."/>
        </authorList>
    </citation>
    <scope>NUCLEOTIDE SEQUENCE [LARGE SCALE GENOMIC DNA]</scope>
    <source>
        <strain evidence="2 3">DSM 44254</strain>
    </source>
</reference>
<dbReference type="GO" id="GO:0003677">
    <property type="term" value="F:DNA binding"/>
    <property type="evidence" value="ECO:0007669"/>
    <property type="project" value="InterPro"/>
</dbReference>
<dbReference type="EMBL" id="RJKE01000001">
    <property type="protein sequence ID" value="ROO87661.1"/>
    <property type="molecule type" value="Genomic_DNA"/>
</dbReference>
<accession>A0A3N1D2B8</accession>
<proteinExistence type="predicted"/>
<evidence type="ECO:0000259" key="1">
    <source>
        <dbReference type="PROSITE" id="PS50943"/>
    </source>
</evidence>
<comment type="caution">
    <text evidence="2">The sequence shown here is derived from an EMBL/GenBank/DDBJ whole genome shotgun (WGS) entry which is preliminary data.</text>
</comment>
<dbReference type="CDD" id="cd00093">
    <property type="entry name" value="HTH_XRE"/>
    <property type="match status" value="1"/>
</dbReference>
<dbReference type="OrthoDB" id="4734764at2"/>